<feature type="compositionally biased region" description="Basic residues" evidence="1">
    <location>
        <begin position="482"/>
        <end position="492"/>
    </location>
</feature>
<feature type="non-terminal residue" evidence="2">
    <location>
        <position position="502"/>
    </location>
</feature>
<feature type="compositionally biased region" description="Basic and acidic residues" evidence="1">
    <location>
        <begin position="145"/>
        <end position="227"/>
    </location>
</feature>
<reference evidence="2" key="1">
    <citation type="submission" date="2020-08" db="EMBL/GenBank/DDBJ databases">
        <title>Multicomponent nature underlies the extraordinary mechanical properties of spider dragline silk.</title>
        <authorList>
            <person name="Kono N."/>
            <person name="Nakamura H."/>
            <person name="Mori M."/>
            <person name="Yoshida Y."/>
            <person name="Ohtoshi R."/>
            <person name="Malay A.D."/>
            <person name="Moran D.A.P."/>
            <person name="Tomita M."/>
            <person name="Numata K."/>
            <person name="Arakawa K."/>
        </authorList>
    </citation>
    <scope>NUCLEOTIDE SEQUENCE</scope>
</reference>
<dbReference type="OrthoDB" id="6473492at2759"/>
<evidence type="ECO:0000313" key="2">
    <source>
        <dbReference type="EMBL" id="GFY78097.1"/>
    </source>
</evidence>
<evidence type="ECO:0000256" key="1">
    <source>
        <dbReference type="SAM" id="MobiDB-lite"/>
    </source>
</evidence>
<feature type="compositionally biased region" description="Basic and acidic residues" evidence="1">
    <location>
        <begin position="402"/>
        <end position="438"/>
    </location>
</feature>
<feature type="compositionally biased region" description="Basic and acidic residues" evidence="1">
    <location>
        <begin position="29"/>
        <end position="88"/>
    </location>
</feature>
<accession>A0A8X7CUC8</accession>
<dbReference type="Proteomes" id="UP000886998">
    <property type="component" value="Unassembled WGS sequence"/>
</dbReference>
<feature type="compositionally biased region" description="Basic residues" evidence="1">
    <location>
        <begin position="348"/>
        <end position="362"/>
    </location>
</feature>
<feature type="compositionally biased region" description="Basic residues" evidence="1">
    <location>
        <begin position="321"/>
        <end position="338"/>
    </location>
</feature>
<proteinExistence type="predicted"/>
<organism evidence="2 3">
    <name type="scientific">Trichonephila inaurata madagascariensis</name>
    <dbReference type="NCBI Taxonomy" id="2747483"/>
    <lineage>
        <taxon>Eukaryota</taxon>
        <taxon>Metazoa</taxon>
        <taxon>Ecdysozoa</taxon>
        <taxon>Arthropoda</taxon>
        <taxon>Chelicerata</taxon>
        <taxon>Arachnida</taxon>
        <taxon>Araneae</taxon>
        <taxon>Araneomorphae</taxon>
        <taxon>Entelegynae</taxon>
        <taxon>Araneoidea</taxon>
        <taxon>Nephilidae</taxon>
        <taxon>Trichonephila</taxon>
        <taxon>Trichonephila inaurata</taxon>
    </lineage>
</organism>
<feature type="compositionally biased region" description="Basic and acidic residues" evidence="1">
    <location>
        <begin position="368"/>
        <end position="380"/>
    </location>
</feature>
<feature type="compositionally biased region" description="Basic and acidic residues" evidence="1">
    <location>
        <begin position="309"/>
        <end position="320"/>
    </location>
</feature>
<feature type="region of interest" description="Disordered" evidence="1">
    <location>
        <begin position="15"/>
        <end position="502"/>
    </location>
</feature>
<feature type="compositionally biased region" description="Basic and acidic residues" evidence="1">
    <location>
        <begin position="254"/>
        <end position="286"/>
    </location>
</feature>
<comment type="caution">
    <text evidence="2">The sequence shown here is derived from an EMBL/GenBank/DDBJ whole genome shotgun (WGS) entry which is preliminary data.</text>
</comment>
<dbReference type="EMBL" id="BMAV01022818">
    <property type="protein sequence ID" value="GFY78097.1"/>
    <property type="molecule type" value="Genomic_DNA"/>
</dbReference>
<protein>
    <submittedName>
        <fullName evidence="2">Uncharacterized protein</fullName>
    </submittedName>
</protein>
<dbReference type="AlphaFoldDB" id="A0A8X7CUC8"/>
<sequence>MTTLMNLVPARISREPHTEILGRHNSRKAFPERSSRERGRKIEKWRTSEGEKRWKNETKRSEGEFWKKRSWPPEKEYDGDRRSGKGEDNLLFTEKGRFKKVKRKESPNAHMTWKEGYVINTNSIGGWGGAQNKDDKEPSQQGADSWKRSSMDEGERKMSLEDKRMSESERKKMELSNERKMLMGIDRSEELNKNKWREKNINEERKKKWSDEKNGSLGPHERKELEKMRRRQSKEKSGLKATEGGVSYPGSRNLDSDEREQFNEADGENNKETDPRREEFYKEKNLSETINNVKNKIDDELEETSEPSIEEKRKKSTERGIKRRGKENRIQRRRKINQKKTDLLPSKHYIRIIRMGRNRRKSTTTGLKGDESFKSEETKYPKFSRGRYLPSKNGEDPLLSENNRKDSMYSKGTQRQERKSLENEDAMKTKEGIPEKTDPLTNNEIMEISFQERDFNKNDEKSNDPKKIEHYESSDIKETEVRRHRKYPPRKGRNLEQRNEAK</sequence>
<evidence type="ECO:0000313" key="3">
    <source>
        <dbReference type="Proteomes" id="UP000886998"/>
    </source>
</evidence>
<feature type="compositionally biased region" description="Basic and acidic residues" evidence="1">
    <location>
        <begin position="450"/>
        <end position="481"/>
    </location>
</feature>
<name>A0A8X7CUC8_9ARAC</name>
<gene>
    <name evidence="2" type="ORF">TNIN_32261</name>
</gene>
<keyword evidence="3" id="KW-1185">Reference proteome</keyword>
<feature type="compositionally biased region" description="Basic and acidic residues" evidence="1">
    <location>
        <begin position="493"/>
        <end position="502"/>
    </location>
</feature>